<dbReference type="EMBL" id="CANL01000067">
    <property type="protein sequence ID" value="CCM65350.1"/>
    <property type="molecule type" value="Genomic_DNA"/>
</dbReference>
<evidence type="ECO:0000313" key="2">
    <source>
        <dbReference type="EMBL" id="CCM65350.1"/>
    </source>
</evidence>
<keyword evidence="3" id="KW-1185">Reference proteome</keyword>
<feature type="compositionally biased region" description="Gly residues" evidence="1">
    <location>
        <begin position="1"/>
        <end position="14"/>
    </location>
</feature>
<evidence type="ECO:0000313" key="3">
    <source>
        <dbReference type="Proteomes" id="UP000018291"/>
    </source>
</evidence>
<protein>
    <submittedName>
        <fullName evidence="2">Uncharacterized protein</fullName>
    </submittedName>
</protein>
<evidence type="ECO:0000256" key="1">
    <source>
        <dbReference type="SAM" id="MobiDB-lite"/>
    </source>
</evidence>
<dbReference type="Proteomes" id="UP000018291">
    <property type="component" value="Unassembled WGS sequence"/>
</dbReference>
<gene>
    <name evidence="2" type="ORF">BN381_70049</name>
</gene>
<organism evidence="2 3">
    <name type="scientific">Candidatus Neomicrothrix parvicella RN1</name>
    <dbReference type="NCBI Taxonomy" id="1229780"/>
    <lineage>
        <taxon>Bacteria</taxon>
        <taxon>Bacillati</taxon>
        <taxon>Actinomycetota</taxon>
        <taxon>Acidimicrobiia</taxon>
        <taxon>Acidimicrobiales</taxon>
        <taxon>Microthrixaceae</taxon>
        <taxon>Candidatus Neomicrothrix</taxon>
    </lineage>
</organism>
<dbReference type="HOGENOM" id="CLU_2647787_0_0_11"/>
<dbReference type="AlphaFoldDB" id="R4Z3W5"/>
<feature type="compositionally biased region" description="Basic residues" evidence="1">
    <location>
        <begin position="15"/>
        <end position="24"/>
    </location>
</feature>
<accession>R4Z3W5</accession>
<feature type="region of interest" description="Disordered" evidence="1">
    <location>
        <begin position="1"/>
        <end position="29"/>
    </location>
</feature>
<dbReference type="STRING" id="1229780.BN381_70049"/>
<reference evidence="2 3" key="1">
    <citation type="journal article" date="2013" name="ISME J.">
        <title>Metabolic model for the filamentous 'Candidatus Microthrix parvicella' based on genomic and metagenomic analyses.</title>
        <authorList>
            <person name="Jon McIlroy S."/>
            <person name="Kristiansen R."/>
            <person name="Albertsen M."/>
            <person name="Michael Karst S."/>
            <person name="Rossetti S."/>
            <person name="Lund Nielsen J."/>
            <person name="Tandoi V."/>
            <person name="James Seviour R."/>
            <person name="Nielsen P.H."/>
        </authorList>
    </citation>
    <scope>NUCLEOTIDE SEQUENCE [LARGE SCALE GENOMIC DNA]</scope>
    <source>
        <strain evidence="2 3">RN1</strain>
    </source>
</reference>
<sequence length="76" mass="8029">MGNGKNNGHGSGGSGHRRVGSKRRTPPDLRKLSRAFIALAQTQAEAEAQAQALRERRETADTDGAADSRGADRKAS</sequence>
<comment type="caution">
    <text evidence="2">The sequence shown here is derived from an EMBL/GenBank/DDBJ whole genome shotgun (WGS) entry which is preliminary data.</text>
</comment>
<name>R4Z3W5_9ACTN</name>
<feature type="region of interest" description="Disordered" evidence="1">
    <location>
        <begin position="45"/>
        <end position="76"/>
    </location>
</feature>
<proteinExistence type="predicted"/>